<evidence type="ECO:0000313" key="20">
    <source>
        <dbReference type="Proteomes" id="UP000064201"/>
    </source>
</evidence>
<dbReference type="Gene3D" id="1.20.5.620">
    <property type="entry name" value="F1F0 ATP synthase subunit B, membrane domain"/>
    <property type="match status" value="1"/>
</dbReference>
<keyword evidence="7 16" id="KW-0375">Hydrogen ion transport</keyword>
<dbReference type="InterPro" id="IPR005864">
    <property type="entry name" value="ATP_synth_F0_bsu_bac"/>
</dbReference>
<dbReference type="OrthoDB" id="9788020at2"/>
<feature type="transmembrane region" description="Helical" evidence="16">
    <location>
        <begin position="6"/>
        <end position="26"/>
    </location>
</feature>
<evidence type="ECO:0000256" key="14">
    <source>
        <dbReference type="ARBA" id="ARBA00026054"/>
    </source>
</evidence>
<evidence type="ECO:0000256" key="5">
    <source>
        <dbReference type="ARBA" id="ARBA00022547"/>
    </source>
</evidence>
<evidence type="ECO:0000256" key="17">
    <source>
        <dbReference type="RuleBase" id="RU003848"/>
    </source>
</evidence>
<feature type="region of interest" description="Disordered" evidence="18">
    <location>
        <begin position="79"/>
        <end position="101"/>
    </location>
</feature>
<dbReference type="FunFam" id="1.20.5.620:FF:000001">
    <property type="entry name" value="ATP synthase subunit b"/>
    <property type="match status" value="1"/>
</dbReference>
<comment type="subunit">
    <text evidence="16">F-type ATPases have 2 components, F(1) - the catalytic core - and F(0) - the membrane proton channel. F(1) has five subunits: alpha(3), beta(3), gamma(1), delta(1), epsilon(1). F(0) has three main subunits: a(1), b(2) and c(10-14). The alpha and beta chains form an alternating ring which encloses part of the gamma chain. F(1) is attached to F(0) by a central stalk formed by the gamma and epsilon chains, while a peripheral stalk is formed by the delta and b chains.</text>
</comment>
<dbReference type="CDD" id="cd06503">
    <property type="entry name" value="ATP-synt_Fo_b"/>
    <property type="match status" value="1"/>
</dbReference>
<dbReference type="InterPro" id="IPR002146">
    <property type="entry name" value="ATP_synth_b/b'su_bac/chlpt"/>
</dbReference>
<evidence type="ECO:0000256" key="7">
    <source>
        <dbReference type="ARBA" id="ARBA00022781"/>
    </source>
</evidence>
<evidence type="ECO:0000256" key="1">
    <source>
        <dbReference type="ARBA" id="ARBA00005513"/>
    </source>
</evidence>
<dbReference type="NCBIfam" id="TIGR01144">
    <property type="entry name" value="ATP_synt_b"/>
    <property type="match status" value="1"/>
</dbReference>
<dbReference type="GO" id="GO:0046933">
    <property type="term" value="F:proton-transporting ATP synthase activity, rotational mechanism"/>
    <property type="evidence" value="ECO:0007669"/>
    <property type="project" value="UniProtKB-UniRule"/>
</dbReference>
<proteinExistence type="inferred from homology"/>
<feature type="compositionally biased region" description="Basic and acidic residues" evidence="18">
    <location>
        <begin position="82"/>
        <end position="101"/>
    </location>
</feature>
<evidence type="ECO:0000256" key="12">
    <source>
        <dbReference type="ARBA" id="ARBA00025198"/>
    </source>
</evidence>
<dbReference type="GO" id="GO:0005886">
    <property type="term" value="C:plasma membrane"/>
    <property type="evidence" value="ECO:0007669"/>
    <property type="project" value="UniProtKB-SubCell"/>
</dbReference>
<dbReference type="GO" id="GO:0012505">
    <property type="term" value="C:endomembrane system"/>
    <property type="evidence" value="ECO:0007669"/>
    <property type="project" value="UniProtKB-SubCell"/>
</dbReference>
<accession>A0A0G3GBW2</accession>
<dbReference type="HAMAP" id="MF_01398">
    <property type="entry name" value="ATP_synth_b_bprime"/>
    <property type="match status" value="1"/>
</dbReference>
<dbReference type="STRING" id="106634.TVD_13565"/>
<evidence type="ECO:0000313" key="19">
    <source>
        <dbReference type="EMBL" id="AKJ96326.1"/>
    </source>
</evidence>
<keyword evidence="4" id="KW-0997">Cell inner membrane</keyword>
<comment type="similarity">
    <text evidence="1 16 17">Belongs to the ATPase B chain family.</text>
</comment>
<keyword evidence="6 16" id="KW-0812">Transmembrane</keyword>
<dbReference type="NCBIfam" id="NF004411">
    <property type="entry name" value="PRK05759.1-2"/>
    <property type="match status" value="1"/>
</dbReference>
<dbReference type="GO" id="GO:0045259">
    <property type="term" value="C:proton-transporting ATP synthase complex"/>
    <property type="evidence" value="ECO:0007669"/>
    <property type="project" value="UniProtKB-KW"/>
</dbReference>
<keyword evidence="10 16" id="KW-0472">Membrane</keyword>
<evidence type="ECO:0000256" key="11">
    <source>
        <dbReference type="ARBA" id="ARBA00023310"/>
    </source>
</evidence>
<dbReference type="PATRIC" id="fig|106634.4.peg.2767"/>
<dbReference type="InterPro" id="IPR028987">
    <property type="entry name" value="ATP_synth_B-like_membr_sf"/>
</dbReference>
<evidence type="ECO:0000256" key="16">
    <source>
        <dbReference type="HAMAP-Rule" id="MF_01398"/>
    </source>
</evidence>
<evidence type="ECO:0000256" key="10">
    <source>
        <dbReference type="ARBA" id="ARBA00023136"/>
    </source>
</evidence>
<sequence length="156" mass="17417">MNINLTIIGQLLAFSVFVWFTMRYVWPPMSAALEERRKKIADGLAAAERGEKEQELAQERATEVLKEAKQQANEIVASAQKRANDVVEESKSTAHEEGERIKQAAHAEIEQEINRAKEELRKQVSELAVAGAEQILAKEIDAKAHGDLLKKLSAKL</sequence>
<evidence type="ECO:0000256" key="9">
    <source>
        <dbReference type="ARBA" id="ARBA00023065"/>
    </source>
</evidence>
<name>A0A0G3GBW2_9GAMM</name>
<dbReference type="KEGG" id="tvr:TVD_13565"/>
<organism evidence="19 20">
    <name type="scientific">Thioalkalivibrio versutus</name>
    <dbReference type="NCBI Taxonomy" id="106634"/>
    <lineage>
        <taxon>Bacteria</taxon>
        <taxon>Pseudomonadati</taxon>
        <taxon>Pseudomonadota</taxon>
        <taxon>Gammaproteobacteria</taxon>
        <taxon>Chromatiales</taxon>
        <taxon>Ectothiorhodospiraceae</taxon>
        <taxon>Thioalkalivibrio</taxon>
    </lineage>
</organism>
<evidence type="ECO:0000256" key="18">
    <source>
        <dbReference type="SAM" id="MobiDB-lite"/>
    </source>
</evidence>
<dbReference type="Pfam" id="PF00430">
    <property type="entry name" value="ATP-synt_B"/>
    <property type="match status" value="1"/>
</dbReference>
<evidence type="ECO:0000256" key="4">
    <source>
        <dbReference type="ARBA" id="ARBA00022519"/>
    </source>
</evidence>
<evidence type="ECO:0000256" key="8">
    <source>
        <dbReference type="ARBA" id="ARBA00022989"/>
    </source>
</evidence>
<dbReference type="GO" id="GO:0046961">
    <property type="term" value="F:proton-transporting ATPase activity, rotational mechanism"/>
    <property type="evidence" value="ECO:0007669"/>
    <property type="project" value="TreeGrafter"/>
</dbReference>
<comment type="subunit">
    <text evidence="14">F-type ATPases have 2 components, F(1) - the catalytic core - and F(0) - the membrane proton channel. F(1) has five subunits: alpha(3), beta(3), gamma(1), delta(1), epsilon(1). F(0) has four main subunits: a(1), b(2) and c(10-14). The alpha and beta chains form an alternating ring which encloses part of the gamma chain. F(1) is attached to F(0) by a central stalk formed by the gamma and epsilon chains, while a peripheral stalk is formed by the delta and b chains.</text>
</comment>
<dbReference type="AlphaFoldDB" id="A0A0G3GBW2"/>
<dbReference type="InterPro" id="IPR050059">
    <property type="entry name" value="ATP_synthase_B_chain"/>
</dbReference>
<evidence type="ECO:0000256" key="15">
    <source>
        <dbReference type="ARBA" id="ARBA00037847"/>
    </source>
</evidence>
<evidence type="ECO:0000256" key="13">
    <source>
        <dbReference type="ARBA" id="ARBA00025614"/>
    </source>
</evidence>
<keyword evidence="11 16" id="KW-0066">ATP synthesis</keyword>
<dbReference type="Proteomes" id="UP000064201">
    <property type="component" value="Chromosome"/>
</dbReference>
<keyword evidence="9 16" id="KW-0406">Ion transport</keyword>
<comment type="function">
    <text evidence="13">Component of the F(0) channel, it forms part of the peripheral stalk, linking F(1) to F(0). The b'-subunit is a diverged and duplicated form of b found in plants and photosynthetic bacteria.</text>
</comment>
<dbReference type="SUPFAM" id="SSF81573">
    <property type="entry name" value="F1F0 ATP synthase subunit B, membrane domain"/>
    <property type="match status" value="1"/>
</dbReference>
<comment type="function">
    <text evidence="12 16">F(1)F(0) ATP synthase produces ATP from ADP in the presence of a proton or sodium gradient. F-type ATPases consist of two structural domains, F(1) containing the extramembraneous catalytic core and F(0) containing the membrane proton channel, linked together by a central stalk and a peripheral stalk. During catalysis, ATP synthesis in the catalytic domain of F(1) is coupled via a rotary mechanism of the central stalk subunits to proton translocation.</text>
</comment>
<evidence type="ECO:0000256" key="3">
    <source>
        <dbReference type="ARBA" id="ARBA00022475"/>
    </source>
</evidence>
<keyword evidence="20" id="KW-1185">Reference proteome</keyword>
<comment type="subcellular location">
    <subcellularLocation>
        <location evidence="16">Cell membrane</location>
        <topology evidence="16">Single-pass membrane protein</topology>
    </subcellularLocation>
    <subcellularLocation>
        <location evidence="15">Endomembrane system</location>
        <topology evidence="15">Single-pass membrane protein</topology>
    </subcellularLocation>
</comment>
<reference evidence="19 20" key="1">
    <citation type="submission" date="2015-04" db="EMBL/GenBank/DDBJ databases">
        <title>Complete Sequence for the Genome of the Thioalkalivibrio versutus D301.</title>
        <authorList>
            <person name="Mu T."/>
            <person name="Zhou J."/>
            <person name="Xu X."/>
        </authorList>
    </citation>
    <scope>NUCLEOTIDE SEQUENCE [LARGE SCALE GENOMIC DNA]</scope>
    <source>
        <strain evidence="19 20">D301</strain>
    </source>
</reference>
<keyword evidence="2 16" id="KW-0813">Transport</keyword>
<protein>
    <recommendedName>
        <fullName evidence="16">ATP synthase subunit b</fullName>
    </recommendedName>
    <alternativeName>
        <fullName evidence="16">ATP synthase F(0) sector subunit b</fullName>
    </alternativeName>
    <alternativeName>
        <fullName evidence="16">ATPase subunit I</fullName>
    </alternativeName>
    <alternativeName>
        <fullName evidence="16">F-type ATPase subunit b</fullName>
        <shortName evidence="16">F-ATPase subunit b</shortName>
    </alternativeName>
</protein>
<dbReference type="PANTHER" id="PTHR33445">
    <property type="entry name" value="ATP SYNTHASE SUBUNIT B', CHLOROPLASTIC"/>
    <property type="match status" value="1"/>
</dbReference>
<gene>
    <name evidence="16" type="primary">atpF</name>
    <name evidence="19" type="ORF">TVD_13565</name>
</gene>
<keyword evidence="5 16" id="KW-0138">CF(0)</keyword>
<dbReference type="RefSeq" id="WP_018144953.1">
    <property type="nucleotide sequence ID" value="NZ_CP011367.1"/>
</dbReference>
<dbReference type="PANTHER" id="PTHR33445:SF1">
    <property type="entry name" value="ATP SYNTHASE SUBUNIT B"/>
    <property type="match status" value="1"/>
</dbReference>
<keyword evidence="8 16" id="KW-1133">Transmembrane helix</keyword>
<evidence type="ECO:0000256" key="2">
    <source>
        <dbReference type="ARBA" id="ARBA00022448"/>
    </source>
</evidence>
<evidence type="ECO:0000256" key="6">
    <source>
        <dbReference type="ARBA" id="ARBA00022692"/>
    </source>
</evidence>
<keyword evidence="3 16" id="KW-1003">Cell membrane</keyword>
<dbReference type="EMBL" id="CP011367">
    <property type="protein sequence ID" value="AKJ96326.1"/>
    <property type="molecule type" value="Genomic_DNA"/>
</dbReference>